<proteinExistence type="predicted"/>
<dbReference type="EMBL" id="AMZH03007748">
    <property type="protein sequence ID" value="RRT60532.1"/>
    <property type="molecule type" value="Genomic_DNA"/>
</dbReference>
<evidence type="ECO:0000256" key="1">
    <source>
        <dbReference type="SAM" id="MobiDB-lite"/>
    </source>
</evidence>
<feature type="region of interest" description="Disordered" evidence="1">
    <location>
        <begin position="1"/>
        <end position="83"/>
    </location>
</feature>
<organism evidence="2 3">
    <name type="scientific">Ensete ventricosum</name>
    <name type="common">Abyssinian banana</name>
    <name type="synonym">Musa ensete</name>
    <dbReference type="NCBI Taxonomy" id="4639"/>
    <lineage>
        <taxon>Eukaryota</taxon>
        <taxon>Viridiplantae</taxon>
        <taxon>Streptophyta</taxon>
        <taxon>Embryophyta</taxon>
        <taxon>Tracheophyta</taxon>
        <taxon>Spermatophyta</taxon>
        <taxon>Magnoliopsida</taxon>
        <taxon>Liliopsida</taxon>
        <taxon>Zingiberales</taxon>
        <taxon>Musaceae</taxon>
        <taxon>Ensete</taxon>
    </lineage>
</organism>
<name>A0A426Z991_ENSVE</name>
<evidence type="ECO:0000313" key="2">
    <source>
        <dbReference type="EMBL" id="RRT60532.1"/>
    </source>
</evidence>
<gene>
    <name evidence="2" type="ORF">B296_00044890</name>
</gene>
<comment type="caution">
    <text evidence="2">The sequence shown here is derived from an EMBL/GenBank/DDBJ whole genome shotgun (WGS) entry which is preliminary data.</text>
</comment>
<feature type="compositionally biased region" description="Basic and acidic residues" evidence="1">
    <location>
        <begin position="22"/>
        <end position="34"/>
    </location>
</feature>
<sequence>MREWKSRPRCGGIGTAVTVGGESRERDREPEGDAARGGGGEGREERRSGRGEGNDEKDQSPPASPGQAATATEAAGNCLLNSDDVHRRRWSVRVLRCHRRRTRYGLDKEGEASA</sequence>
<reference evidence="2 3" key="1">
    <citation type="journal article" date="2014" name="Agronomy (Basel)">
        <title>A Draft Genome Sequence for Ensete ventricosum, the Drought-Tolerant Tree Against Hunger.</title>
        <authorList>
            <person name="Harrison J."/>
            <person name="Moore K.A."/>
            <person name="Paszkiewicz K."/>
            <person name="Jones T."/>
            <person name="Grant M."/>
            <person name="Ambacheew D."/>
            <person name="Muzemil S."/>
            <person name="Studholme D.J."/>
        </authorList>
    </citation>
    <scope>NUCLEOTIDE SEQUENCE [LARGE SCALE GENOMIC DNA]</scope>
</reference>
<feature type="compositionally biased region" description="Basic and acidic residues" evidence="1">
    <location>
        <begin position="41"/>
        <end position="59"/>
    </location>
</feature>
<protein>
    <submittedName>
        <fullName evidence="2">Uncharacterized protein</fullName>
    </submittedName>
</protein>
<dbReference type="AlphaFoldDB" id="A0A426Z991"/>
<accession>A0A426Z991</accession>
<evidence type="ECO:0000313" key="3">
    <source>
        <dbReference type="Proteomes" id="UP000287651"/>
    </source>
</evidence>
<dbReference type="Proteomes" id="UP000287651">
    <property type="component" value="Unassembled WGS sequence"/>
</dbReference>